<dbReference type="AlphaFoldDB" id="A0A1X7LN36"/>
<dbReference type="SUPFAM" id="SSF51338">
    <property type="entry name" value="Composite domain of metallo-dependent hydrolases"/>
    <property type="match status" value="1"/>
</dbReference>
<dbReference type="InterPro" id="IPR011059">
    <property type="entry name" value="Metal-dep_hydrolase_composite"/>
</dbReference>
<dbReference type="PANTHER" id="PTHR43135:SF3">
    <property type="entry name" value="ALPHA-D-RIBOSE 1-METHYLPHOSPHONATE 5-TRIPHOSPHATE DIPHOSPHATASE"/>
    <property type="match status" value="1"/>
</dbReference>
<dbReference type="Pfam" id="PF07969">
    <property type="entry name" value="Amidohydro_3"/>
    <property type="match status" value="1"/>
</dbReference>
<evidence type="ECO:0000313" key="2">
    <source>
        <dbReference type="EMBL" id="SMG54934.1"/>
    </source>
</evidence>
<dbReference type="PANTHER" id="PTHR43135">
    <property type="entry name" value="ALPHA-D-RIBOSE 1-METHYLPHOSPHONATE 5-TRIPHOSPHATE DIPHOSPHATASE"/>
    <property type="match status" value="1"/>
</dbReference>
<dbReference type="InterPro" id="IPR013108">
    <property type="entry name" value="Amidohydro_3"/>
</dbReference>
<proteinExistence type="predicted"/>
<sequence>MDRILFKNGALLDPLQHALQPGHNLLVEGGTIKEVSQQPIEAHGAQVIDLKGKTIMPGLIDLHAHMIATQFDLPSQVSMPNVFVTLKALPIMRGILRRGFTAARSVKPAATATGAHARTSCPATRLATAACVSVR</sequence>
<dbReference type="Gene3D" id="2.30.40.10">
    <property type="entry name" value="Urease, subunit C, domain 1"/>
    <property type="match status" value="1"/>
</dbReference>
<name>A0A1X7LN36_9BURK</name>
<reference evidence="3" key="1">
    <citation type="submission" date="2017-04" db="EMBL/GenBank/DDBJ databases">
        <authorList>
            <person name="Varghese N."/>
            <person name="Submissions S."/>
        </authorList>
    </citation>
    <scope>NUCLEOTIDE SEQUENCE [LARGE SCALE GENOMIC DNA]</scope>
    <source>
        <strain evidence="3">LMG 29540</strain>
    </source>
</reference>
<dbReference type="EMBL" id="FXAT01000007">
    <property type="protein sequence ID" value="SMG54934.1"/>
    <property type="molecule type" value="Genomic_DNA"/>
</dbReference>
<organism evidence="2 3">
    <name type="scientific">Paraburkholderia susongensis</name>
    <dbReference type="NCBI Taxonomy" id="1515439"/>
    <lineage>
        <taxon>Bacteria</taxon>
        <taxon>Pseudomonadati</taxon>
        <taxon>Pseudomonadota</taxon>
        <taxon>Betaproteobacteria</taxon>
        <taxon>Burkholderiales</taxon>
        <taxon>Burkholderiaceae</taxon>
        <taxon>Paraburkholderia</taxon>
    </lineage>
</organism>
<dbReference type="InterPro" id="IPR051781">
    <property type="entry name" value="Metallo-dep_Hydrolase"/>
</dbReference>
<dbReference type="STRING" id="1515439.SAMN06265784_10747"/>
<protein>
    <submittedName>
        <fullName evidence="2">Amidohydrolase family protein</fullName>
    </submittedName>
</protein>
<dbReference type="Proteomes" id="UP000193228">
    <property type="component" value="Unassembled WGS sequence"/>
</dbReference>
<gene>
    <name evidence="2" type="ORF">SAMN06265784_10747</name>
</gene>
<dbReference type="GO" id="GO:0016810">
    <property type="term" value="F:hydrolase activity, acting on carbon-nitrogen (but not peptide) bonds"/>
    <property type="evidence" value="ECO:0007669"/>
    <property type="project" value="InterPro"/>
</dbReference>
<evidence type="ECO:0000313" key="3">
    <source>
        <dbReference type="Proteomes" id="UP000193228"/>
    </source>
</evidence>
<evidence type="ECO:0000259" key="1">
    <source>
        <dbReference type="Pfam" id="PF07969"/>
    </source>
</evidence>
<keyword evidence="3" id="KW-1185">Reference proteome</keyword>
<accession>A0A1X7LN36</accession>
<keyword evidence="2" id="KW-0378">Hydrolase</keyword>
<dbReference type="Gene3D" id="3.20.20.140">
    <property type="entry name" value="Metal-dependent hydrolases"/>
    <property type="match status" value="1"/>
</dbReference>
<feature type="domain" description="Amidohydrolase 3" evidence="1">
    <location>
        <begin position="46"/>
        <end position="81"/>
    </location>
</feature>